<evidence type="ECO:0000256" key="2">
    <source>
        <dbReference type="ARBA" id="ARBA00022692"/>
    </source>
</evidence>
<dbReference type="PANTHER" id="PTHR43701">
    <property type="entry name" value="MEMBRANE TRANSPORTER PROTEIN MJ0441-RELATED"/>
    <property type="match status" value="1"/>
</dbReference>
<feature type="transmembrane region" description="Helical" evidence="5">
    <location>
        <begin position="103"/>
        <end position="122"/>
    </location>
</feature>
<keyword evidence="5" id="KW-1003">Cell membrane</keyword>
<proteinExistence type="inferred from homology"/>
<feature type="transmembrane region" description="Helical" evidence="5">
    <location>
        <begin position="233"/>
        <end position="253"/>
    </location>
</feature>
<comment type="subcellular location">
    <subcellularLocation>
        <location evidence="5">Cell membrane</location>
        <topology evidence="5">Multi-pass membrane protein</topology>
    </subcellularLocation>
    <subcellularLocation>
        <location evidence="1">Membrane</location>
        <topology evidence="1">Multi-pass membrane protein</topology>
    </subcellularLocation>
</comment>
<keyword evidence="3 5" id="KW-1133">Transmembrane helix</keyword>
<comment type="caution">
    <text evidence="6">The sequence shown here is derived from an EMBL/GenBank/DDBJ whole genome shotgun (WGS) entry which is preliminary data.</text>
</comment>
<sequence>MTDWYIYPITVLAGILVGFVNVMAGGGSVLSLPLLMFLGLPAGVANGTNRINILLTSVVGIYTFKKDEKQGAVSLKSSLRFLIPAVSAAIIGAFFAVDIDNELLERIIGILLIIFFFILLYKPKRWLQGNEVLTERKHWWQIPLFFAIGLYGGFIQAGAGIFFLTTLVLGAGFDLLRANLLKLIIILLYTPFVFAIFLYNNQVDWALGISLGIGTVIGAYFGTKAALKRGAIFVRYILLSVIVISAFKFLGLFELLGF</sequence>
<feature type="transmembrane region" description="Helical" evidence="5">
    <location>
        <begin position="142"/>
        <end position="168"/>
    </location>
</feature>
<dbReference type="AlphaFoldDB" id="A0A7L4UQL9"/>
<protein>
    <recommendedName>
        <fullName evidence="5">Probable membrane transporter protein</fullName>
    </recommendedName>
</protein>
<gene>
    <name evidence="6" type="ORF">C7377_1215</name>
</gene>
<accession>A0A7L4UQL9</accession>
<dbReference type="InterPro" id="IPR051598">
    <property type="entry name" value="TSUP/Inactive_protease-like"/>
</dbReference>
<evidence type="ECO:0000256" key="5">
    <source>
        <dbReference type="RuleBase" id="RU363041"/>
    </source>
</evidence>
<feature type="transmembrane region" description="Helical" evidence="5">
    <location>
        <begin position="77"/>
        <end position="96"/>
    </location>
</feature>
<evidence type="ECO:0000313" key="6">
    <source>
        <dbReference type="EMBL" id="PVX50892.1"/>
    </source>
</evidence>
<comment type="similarity">
    <text evidence="5">Belongs to the 4-toluene sulfonate uptake permease (TSUP) (TC 2.A.102) family.</text>
</comment>
<dbReference type="OrthoDB" id="554695at2"/>
<keyword evidence="7" id="KW-1185">Reference proteome</keyword>
<feature type="transmembrane region" description="Helical" evidence="5">
    <location>
        <begin position="47"/>
        <end position="65"/>
    </location>
</feature>
<dbReference type="RefSeq" id="WP_116496443.1">
    <property type="nucleotide sequence ID" value="NZ_QENZ01000004.1"/>
</dbReference>
<evidence type="ECO:0000256" key="4">
    <source>
        <dbReference type="ARBA" id="ARBA00023136"/>
    </source>
</evidence>
<dbReference type="GO" id="GO:0005886">
    <property type="term" value="C:plasma membrane"/>
    <property type="evidence" value="ECO:0007669"/>
    <property type="project" value="UniProtKB-SubCell"/>
</dbReference>
<feature type="transmembrane region" description="Helical" evidence="5">
    <location>
        <begin position="205"/>
        <end position="221"/>
    </location>
</feature>
<keyword evidence="4 5" id="KW-0472">Membrane</keyword>
<feature type="transmembrane region" description="Helical" evidence="5">
    <location>
        <begin position="180"/>
        <end position="199"/>
    </location>
</feature>
<dbReference type="PANTHER" id="PTHR43701:SF5">
    <property type="entry name" value="MEMBRANE TRANSPORTER PROTEIN-RELATED"/>
    <property type="match status" value="1"/>
</dbReference>
<reference evidence="6 7" key="1">
    <citation type="submission" date="2018-05" db="EMBL/GenBank/DDBJ databases">
        <title>Genomic Encyclopedia of Type Strains, Phase IV (KMG-IV): sequencing the most valuable type-strain genomes for metagenomic binning, comparative biology and taxonomic classification.</title>
        <authorList>
            <person name="Goeker M."/>
        </authorList>
    </citation>
    <scope>NUCLEOTIDE SEQUENCE [LARGE SCALE GENOMIC DNA]</scope>
    <source>
        <strain evidence="6 7">DSM 28579</strain>
    </source>
</reference>
<dbReference type="EMBL" id="QENZ01000004">
    <property type="protein sequence ID" value="PVX50892.1"/>
    <property type="molecule type" value="Genomic_DNA"/>
</dbReference>
<dbReference type="InterPro" id="IPR002781">
    <property type="entry name" value="TM_pro_TauE-like"/>
</dbReference>
<dbReference type="Pfam" id="PF01925">
    <property type="entry name" value="TauE"/>
    <property type="match status" value="1"/>
</dbReference>
<dbReference type="Proteomes" id="UP000251835">
    <property type="component" value="Unassembled WGS sequence"/>
</dbReference>
<evidence type="ECO:0000256" key="1">
    <source>
        <dbReference type="ARBA" id="ARBA00004141"/>
    </source>
</evidence>
<keyword evidence="2 5" id="KW-0812">Transmembrane</keyword>
<evidence type="ECO:0000313" key="7">
    <source>
        <dbReference type="Proteomes" id="UP000251835"/>
    </source>
</evidence>
<name>A0A7L4UQL9_BALHA</name>
<evidence type="ECO:0000256" key="3">
    <source>
        <dbReference type="ARBA" id="ARBA00022989"/>
    </source>
</evidence>
<feature type="transmembrane region" description="Helical" evidence="5">
    <location>
        <begin position="6"/>
        <end position="35"/>
    </location>
</feature>
<organism evidence="6 7">
    <name type="scientific">Balneicella halophila</name>
    <dbReference type="NCBI Taxonomy" id="1537566"/>
    <lineage>
        <taxon>Bacteria</taxon>
        <taxon>Pseudomonadati</taxon>
        <taxon>Bacteroidota</taxon>
        <taxon>Bacteroidia</taxon>
        <taxon>Bacteroidales</taxon>
        <taxon>Balneicellaceae</taxon>
        <taxon>Balneicella</taxon>
    </lineage>
</organism>